<comment type="caution">
    <text evidence="2">The sequence shown here is derived from an EMBL/GenBank/DDBJ whole genome shotgun (WGS) entry which is preliminary data.</text>
</comment>
<reference evidence="2 3" key="1">
    <citation type="submission" date="2020-09" db="EMBL/GenBank/DDBJ databases">
        <title>Methylomonas albis sp. nov. and Methylomonas fluvii sp. nov.: Two cold-adapted methanotrophs from the River Elbe and an amended description of Methylovulum psychrotolerans strain Eb1.</title>
        <authorList>
            <person name="Bussmann I.K."/>
            <person name="Klings K.-W."/>
            <person name="Warnstedt J."/>
            <person name="Hoppert M."/>
            <person name="Saborowski A."/>
            <person name="Horn F."/>
            <person name="Liebner S."/>
        </authorList>
    </citation>
    <scope>NUCLEOTIDE SEQUENCE [LARGE SCALE GENOMIC DNA]</scope>
    <source>
        <strain evidence="2 3">EbA</strain>
    </source>
</reference>
<accession>A0ABR9D7L1</accession>
<keyword evidence="1" id="KW-0812">Transmembrane</keyword>
<evidence type="ECO:0000256" key="1">
    <source>
        <dbReference type="SAM" id="Phobius"/>
    </source>
</evidence>
<organism evidence="2 3">
    <name type="scientific">Methylomonas albis</name>
    <dbReference type="NCBI Taxonomy" id="1854563"/>
    <lineage>
        <taxon>Bacteria</taxon>
        <taxon>Pseudomonadati</taxon>
        <taxon>Pseudomonadota</taxon>
        <taxon>Gammaproteobacteria</taxon>
        <taxon>Methylococcales</taxon>
        <taxon>Methylococcaceae</taxon>
        <taxon>Methylomonas</taxon>
    </lineage>
</organism>
<name>A0ABR9D7L1_9GAMM</name>
<keyword evidence="1" id="KW-0472">Membrane</keyword>
<evidence type="ECO:0000313" key="2">
    <source>
        <dbReference type="EMBL" id="MBD9358945.1"/>
    </source>
</evidence>
<keyword evidence="3" id="KW-1185">Reference proteome</keyword>
<proteinExistence type="predicted"/>
<evidence type="ECO:0000313" key="3">
    <source>
        <dbReference type="Proteomes" id="UP000652176"/>
    </source>
</evidence>
<sequence length="61" mass="6595">MADGYGIIDRAWISLNRPALFSPGVKQKALLNGVVLLGCYVIGIDGLLKIFKKGKSTVYLV</sequence>
<dbReference type="Proteomes" id="UP000652176">
    <property type="component" value="Unassembled WGS sequence"/>
</dbReference>
<dbReference type="EMBL" id="JACXSS010000002">
    <property type="protein sequence ID" value="MBD9358945.1"/>
    <property type="molecule type" value="Genomic_DNA"/>
</dbReference>
<keyword evidence="1" id="KW-1133">Transmembrane helix</keyword>
<gene>
    <name evidence="2" type="ORF">IE877_24280</name>
</gene>
<protein>
    <submittedName>
        <fullName evidence="2">Uncharacterized protein</fullName>
    </submittedName>
</protein>
<dbReference type="RefSeq" id="WP_192377421.1">
    <property type="nucleotide sequence ID" value="NZ_CAJHIV010000002.1"/>
</dbReference>
<feature type="transmembrane region" description="Helical" evidence="1">
    <location>
        <begin position="29"/>
        <end position="48"/>
    </location>
</feature>